<proteinExistence type="predicted"/>
<evidence type="ECO:0000313" key="2">
    <source>
        <dbReference type="Proteomes" id="UP000319014"/>
    </source>
</evidence>
<organism evidence="1 2">
    <name type="scientific">Paracoccus laeviglucosivorans</name>
    <dbReference type="NCBI Taxonomy" id="1197861"/>
    <lineage>
        <taxon>Bacteria</taxon>
        <taxon>Pseudomonadati</taxon>
        <taxon>Pseudomonadota</taxon>
        <taxon>Alphaproteobacteria</taxon>
        <taxon>Rhodobacterales</taxon>
        <taxon>Paracoccaceae</taxon>
        <taxon>Paracoccus</taxon>
    </lineage>
</organism>
<dbReference type="AlphaFoldDB" id="A0A521AQL1"/>
<sequence length="52" mass="5716">MTTALNDTAKLAVLKPAPRTIDTAAEAALEQMFGYFSFEPMPTERVEERLAA</sequence>
<dbReference type="RefSeq" id="WP_185958543.1">
    <property type="nucleotide sequence ID" value="NZ_FXTK01000001.1"/>
</dbReference>
<protein>
    <submittedName>
        <fullName evidence="1">Uncharacterized protein</fullName>
    </submittedName>
</protein>
<reference evidence="1 2" key="1">
    <citation type="submission" date="2017-05" db="EMBL/GenBank/DDBJ databases">
        <authorList>
            <person name="Varghese N."/>
            <person name="Submissions S."/>
        </authorList>
    </citation>
    <scope>NUCLEOTIDE SEQUENCE [LARGE SCALE GENOMIC DNA]</scope>
    <source>
        <strain evidence="1 2">DSM 100094</strain>
    </source>
</reference>
<dbReference type="EMBL" id="FXTK01000001">
    <property type="protein sequence ID" value="SMO37075.1"/>
    <property type="molecule type" value="Genomic_DNA"/>
</dbReference>
<evidence type="ECO:0000313" key="1">
    <source>
        <dbReference type="EMBL" id="SMO37075.1"/>
    </source>
</evidence>
<keyword evidence="2" id="KW-1185">Reference proteome</keyword>
<name>A0A521AQL1_9RHOB</name>
<dbReference type="Proteomes" id="UP000319014">
    <property type="component" value="Unassembled WGS sequence"/>
</dbReference>
<gene>
    <name evidence="1" type="ORF">SAMN06265221_101267</name>
</gene>
<accession>A0A521AQL1</accession>